<dbReference type="Proteomes" id="UP000199570">
    <property type="component" value="Unassembled WGS sequence"/>
</dbReference>
<sequence>MVMENPYGTLTGPNLISCISELSTYDYDDFTSCTQIATHSADLVGSRFTDSAKWLDEYVVTLNFFGWSVFQDSIFTRTRYEISTSIADFLVRSAQTMPDSRQGNAMIDTLDALKPDKPAIASLDKESLNGKRLQVIPARYDSKGFLEIAVFSLELVAHLKKNNFIFWNWEEQTAKIIQHRALLKLDKRILESKRSLIAKKLLEIRMKRFDLRKRHQ</sequence>
<dbReference type="OrthoDB" id="6867117at2"/>
<dbReference type="AlphaFoldDB" id="A0A1H1JA05"/>
<accession>A0A1H1JA05</accession>
<keyword evidence="2" id="KW-1185">Reference proteome</keyword>
<dbReference type="RefSeq" id="WP_090328668.1">
    <property type="nucleotide sequence ID" value="NZ_FNKJ01000004.1"/>
</dbReference>
<name>A0A1H1JA05_9PSED</name>
<organism evidence="1 2">
    <name type="scientific">Pseudomonas moorei</name>
    <dbReference type="NCBI Taxonomy" id="395599"/>
    <lineage>
        <taxon>Bacteria</taxon>
        <taxon>Pseudomonadati</taxon>
        <taxon>Pseudomonadota</taxon>
        <taxon>Gammaproteobacteria</taxon>
        <taxon>Pseudomonadales</taxon>
        <taxon>Pseudomonadaceae</taxon>
        <taxon>Pseudomonas</taxon>
    </lineage>
</organism>
<proteinExistence type="predicted"/>
<reference evidence="2" key="1">
    <citation type="submission" date="2016-10" db="EMBL/GenBank/DDBJ databases">
        <authorList>
            <person name="Varghese N."/>
            <person name="Submissions S."/>
        </authorList>
    </citation>
    <scope>NUCLEOTIDE SEQUENCE [LARGE SCALE GENOMIC DNA]</scope>
    <source>
        <strain evidence="2">BS3775</strain>
    </source>
</reference>
<dbReference type="EMBL" id="FNKJ01000004">
    <property type="protein sequence ID" value="SDR46817.1"/>
    <property type="molecule type" value="Genomic_DNA"/>
</dbReference>
<evidence type="ECO:0000313" key="2">
    <source>
        <dbReference type="Proteomes" id="UP000199570"/>
    </source>
</evidence>
<protein>
    <submittedName>
        <fullName evidence="1">Uncharacterized protein</fullName>
    </submittedName>
</protein>
<gene>
    <name evidence="1" type="ORF">SAMN04490195_6114</name>
</gene>
<evidence type="ECO:0000313" key="1">
    <source>
        <dbReference type="EMBL" id="SDR46817.1"/>
    </source>
</evidence>